<dbReference type="EMBL" id="CP028777">
    <property type="protein sequence ID" value="AWU78030.1"/>
    <property type="molecule type" value="Genomic_DNA"/>
</dbReference>
<evidence type="ECO:0000313" key="12">
    <source>
        <dbReference type="Proteomes" id="UP000249293"/>
    </source>
</evidence>
<proteinExistence type="predicted"/>
<evidence type="ECO:0000256" key="3">
    <source>
        <dbReference type="SAM" id="MobiDB-lite"/>
    </source>
</evidence>
<evidence type="ECO:0000256" key="1">
    <source>
        <dbReference type="ARBA" id="ARBA00004123"/>
    </source>
</evidence>
<name>A0A099P593_PICKU</name>
<evidence type="ECO:0000313" key="6">
    <source>
        <dbReference type="EMBL" id="KGK40115.1"/>
    </source>
</evidence>
<feature type="compositionally biased region" description="Basic and acidic residues" evidence="3">
    <location>
        <begin position="138"/>
        <end position="152"/>
    </location>
</feature>
<evidence type="ECO:0000313" key="11">
    <source>
        <dbReference type="Proteomes" id="UP000195871"/>
    </source>
</evidence>
<dbReference type="EMBL" id="MQVM01000001">
    <property type="protein sequence ID" value="ONH77811.1"/>
    <property type="molecule type" value="Genomic_DNA"/>
</dbReference>
<feature type="compositionally biased region" description="Basic and acidic residues" evidence="3">
    <location>
        <begin position="81"/>
        <end position="103"/>
    </location>
</feature>
<dbReference type="Pfam" id="PF10187">
    <property type="entry name" value="FAM192A_Fyv6_N"/>
    <property type="match status" value="1"/>
</dbReference>
<dbReference type="EMBL" id="JQFK01000004">
    <property type="protein sequence ID" value="KGK40115.1"/>
    <property type="molecule type" value="Genomic_DNA"/>
</dbReference>
<evidence type="ECO:0000313" key="5">
    <source>
        <dbReference type="EMBL" id="AWU78030.1"/>
    </source>
</evidence>
<gene>
    <name evidence="7" type="ORF">BOH78_0281</name>
    <name evidence="5" type="ORF">C5L36_0E00960</name>
    <name evidence="8" type="ORF">CAS74_003162</name>
    <name evidence="6" type="ORF">JL09_g777</name>
</gene>
<protein>
    <recommendedName>
        <fullName evidence="4">FAM192A/Fyv6 N-terminal domain-containing protein</fullName>
    </recommendedName>
</protein>
<dbReference type="AlphaFoldDB" id="A0A099P593"/>
<dbReference type="GO" id="GO:0005634">
    <property type="term" value="C:nucleus"/>
    <property type="evidence" value="ECO:0007669"/>
    <property type="project" value="UniProtKB-SubCell"/>
</dbReference>
<accession>A0A099P593</accession>
<evidence type="ECO:0000313" key="9">
    <source>
        <dbReference type="Proteomes" id="UP000029867"/>
    </source>
</evidence>
<sequence>MSRFVDEDEADVQTARDVAGVIGERDAVELAKELAEDDAEANEHEVEKKRRSLHQQLAAYRYNRYKEHKKKMETQNSSYKMRKDTRQFYGKLEAEKAAKKQQETQEFASELERFRRAKERAADDDSLSTSSSDSEAGGLHEKEKNNKKEDGLNRGVNAIVEYSDSDNSSDNSTQ</sequence>
<dbReference type="HOGENOM" id="CLU_1540275_0_0_1"/>
<evidence type="ECO:0000313" key="8">
    <source>
        <dbReference type="EMBL" id="OUT22171.1"/>
    </source>
</evidence>
<dbReference type="OrthoDB" id="10491240at2759"/>
<evidence type="ECO:0000256" key="2">
    <source>
        <dbReference type="ARBA" id="ARBA00023242"/>
    </source>
</evidence>
<feature type="domain" description="FAM192A/Fyv6 N-terminal" evidence="4">
    <location>
        <begin position="29"/>
        <end position="115"/>
    </location>
</feature>
<keyword evidence="2" id="KW-0539">Nucleus</keyword>
<feature type="compositionally biased region" description="Low complexity" evidence="3">
    <location>
        <begin position="165"/>
        <end position="174"/>
    </location>
</feature>
<evidence type="ECO:0000259" key="4">
    <source>
        <dbReference type="Pfam" id="PF10187"/>
    </source>
</evidence>
<dbReference type="Proteomes" id="UP000195871">
    <property type="component" value="Unassembled WGS sequence"/>
</dbReference>
<reference evidence="5 12" key="6">
    <citation type="submission" date="2018-06" db="EMBL/GenBank/DDBJ databases">
        <title>Population genomics shows no distinction between pathogenic Candida krusei and environmental Pichia kudriavzevii: One species, four names.</title>
        <authorList>
            <person name="Douglass A.P."/>
            <person name="Offei B."/>
            <person name="Braun-Galleani S."/>
            <person name="Coughlan A.Y."/>
            <person name="Martos A."/>
            <person name="Ortiz-Merino R.A."/>
            <person name="Byrne K.P."/>
            <person name="Wolfe K.H."/>
        </authorList>
    </citation>
    <scope>NUCLEOTIDE SEQUENCE [LARGE SCALE GENOMIC DNA]</scope>
    <source>
        <strain evidence="5 12">CBS573</strain>
    </source>
</reference>
<feature type="region of interest" description="Disordered" evidence="3">
    <location>
        <begin position="63"/>
        <end position="174"/>
    </location>
</feature>
<reference evidence="10" key="3">
    <citation type="journal article" date="2017" name="Genome Announc.">
        <title>Genome sequences of Cyberlindnera fabianii 65, Pichia kudriavzevii 129, and Saccharomyces cerevisiae 131 isolated from fermented masau fruits in Zimbabwe.</title>
        <authorList>
            <person name="van Rijswijck I.M.H."/>
            <person name="Derks M.F.L."/>
            <person name="Abee T."/>
            <person name="de Ridder D."/>
            <person name="Smid E.J."/>
        </authorList>
    </citation>
    <scope>NUCLEOTIDE SEQUENCE [LARGE SCALE GENOMIC DNA]</scope>
    <source>
        <strain evidence="10">129</strain>
    </source>
</reference>
<reference evidence="7" key="4">
    <citation type="submission" date="2017-01" db="EMBL/GenBank/DDBJ databases">
        <authorList>
            <person name="Mah S.A."/>
            <person name="Swanson W.J."/>
            <person name="Moy G.W."/>
            <person name="Vacquier V.D."/>
        </authorList>
    </citation>
    <scope>NUCLEOTIDE SEQUENCE [LARGE SCALE GENOMIC DNA]</scope>
    <source>
        <strain evidence="7">129</strain>
    </source>
</reference>
<reference evidence="9" key="1">
    <citation type="journal article" date="2014" name="Microb. Cell Fact.">
        <title>Exploiting Issatchenkia orientalis SD108 for succinic acid production.</title>
        <authorList>
            <person name="Xiao H."/>
            <person name="Shao Z."/>
            <person name="Jiang Y."/>
            <person name="Dole S."/>
            <person name="Zhao H."/>
        </authorList>
    </citation>
    <scope>NUCLEOTIDE SEQUENCE [LARGE SCALE GENOMIC DNA]</scope>
    <source>
        <strain evidence="9">SD108</strain>
    </source>
</reference>
<dbReference type="Proteomes" id="UP000249293">
    <property type="component" value="Chromosome 5"/>
</dbReference>
<comment type="subcellular location">
    <subcellularLocation>
        <location evidence="1">Nucleus</location>
    </subcellularLocation>
</comment>
<evidence type="ECO:0000313" key="10">
    <source>
        <dbReference type="Proteomes" id="UP000189274"/>
    </source>
</evidence>
<reference evidence="6" key="2">
    <citation type="submission" date="2014-08" db="EMBL/GenBank/DDBJ databases">
        <title>Exploiting Issatchenkia orientalis SD108 for Succinic Acid Production.</title>
        <authorList>
            <person name="Xiao H."/>
            <person name="Shao Z."/>
            <person name="Jiang Y."/>
            <person name="Dole S."/>
            <person name="Zhao H."/>
        </authorList>
    </citation>
    <scope>NUCLEOTIDE SEQUENCE [LARGE SCALE GENOMIC DNA]</scope>
    <source>
        <strain evidence="6">SD108</strain>
    </source>
</reference>
<dbReference type="Proteomes" id="UP000189274">
    <property type="component" value="Unassembled WGS sequence"/>
</dbReference>
<feature type="compositionally biased region" description="Basic and acidic residues" evidence="3">
    <location>
        <begin position="110"/>
        <end position="123"/>
    </location>
</feature>
<dbReference type="EMBL" id="NHMM01000004">
    <property type="protein sequence ID" value="OUT22171.1"/>
    <property type="molecule type" value="Genomic_DNA"/>
</dbReference>
<reference evidence="8 11" key="5">
    <citation type="submission" date="2017-05" db="EMBL/GenBank/DDBJ databases">
        <title>The Genome Sequence of Candida krusei Ckrusei653.</title>
        <authorList>
            <person name="Cuomo C."/>
            <person name="Forche A."/>
            <person name="Young S."/>
            <person name="Abouelleil A."/>
            <person name="Cao P."/>
            <person name="Chapman S."/>
            <person name="Cusick C."/>
            <person name="Shea T."/>
            <person name="Nusbaum C."/>
            <person name="Birren B."/>
        </authorList>
    </citation>
    <scope>NUCLEOTIDE SEQUENCE [LARGE SCALE GENOMIC DNA]</scope>
    <source>
        <strain evidence="8 11">Ckrusei653</strain>
    </source>
</reference>
<dbReference type="InterPro" id="IPR019331">
    <property type="entry name" value="FAM192A/Fyv6_N"/>
</dbReference>
<evidence type="ECO:0000313" key="7">
    <source>
        <dbReference type="EMBL" id="ONH77811.1"/>
    </source>
</evidence>
<organism evidence="6 9">
    <name type="scientific">Pichia kudriavzevii</name>
    <name type="common">Yeast</name>
    <name type="synonym">Issatchenkia orientalis</name>
    <dbReference type="NCBI Taxonomy" id="4909"/>
    <lineage>
        <taxon>Eukaryota</taxon>
        <taxon>Fungi</taxon>
        <taxon>Dikarya</taxon>
        <taxon>Ascomycota</taxon>
        <taxon>Saccharomycotina</taxon>
        <taxon>Pichiomycetes</taxon>
        <taxon>Pichiales</taxon>
        <taxon>Pichiaceae</taxon>
        <taxon>Pichia</taxon>
    </lineage>
</organism>
<dbReference type="Proteomes" id="UP000029867">
    <property type="component" value="Unassembled WGS sequence"/>
</dbReference>
<dbReference type="VEuPathDB" id="FungiDB:C5L36_0E00960"/>
<keyword evidence="12" id="KW-1185">Reference proteome</keyword>